<evidence type="ECO:0000313" key="2">
    <source>
        <dbReference type="Proteomes" id="UP001148838"/>
    </source>
</evidence>
<dbReference type="EMBL" id="JAJSOF020000039">
    <property type="protein sequence ID" value="KAJ4426639.1"/>
    <property type="molecule type" value="Genomic_DNA"/>
</dbReference>
<sequence length="146" mass="16790">MNLNQNWRTEVDEVYRGVLKFQVVNTVNMNLNQNWSIDEASMRCNQSLLASWPGIKEGLDMFLGISSTQFVSESTKRQEWVLKDMTNKLPTNHIPDMFDGRHVGERAGQRSSDTVLQRRPPRSGIVLLKYGMWSCLKEGHRALKPP</sequence>
<keyword evidence="2" id="KW-1185">Reference proteome</keyword>
<proteinExistence type="predicted"/>
<gene>
    <name evidence="1" type="ORF">ANN_26437</name>
</gene>
<protein>
    <submittedName>
        <fullName evidence="1">Uncharacterized protein</fullName>
    </submittedName>
</protein>
<comment type="caution">
    <text evidence="1">The sequence shown here is derived from an EMBL/GenBank/DDBJ whole genome shotgun (WGS) entry which is preliminary data.</text>
</comment>
<reference evidence="1 2" key="1">
    <citation type="journal article" date="2022" name="Allergy">
        <title>Genome assembly and annotation of Periplaneta americana reveal a comprehensive cockroach allergen profile.</title>
        <authorList>
            <person name="Wang L."/>
            <person name="Xiong Q."/>
            <person name="Saelim N."/>
            <person name="Wang L."/>
            <person name="Nong W."/>
            <person name="Wan A.T."/>
            <person name="Shi M."/>
            <person name="Liu X."/>
            <person name="Cao Q."/>
            <person name="Hui J.H.L."/>
            <person name="Sookrung N."/>
            <person name="Leung T.F."/>
            <person name="Tungtrongchitr A."/>
            <person name="Tsui S.K.W."/>
        </authorList>
    </citation>
    <scope>NUCLEOTIDE SEQUENCE [LARGE SCALE GENOMIC DNA]</scope>
    <source>
        <strain evidence="1">PWHHKU_190912</strain>
    </source>
</reference>
<evidence type="ECO:0000313" key="1">
    <source>
        <dbReference type="EMBL" id="KAJ4426639.1"/>
    </source>
</evidence>
<accession>A0ABQ8RY72</accession>
<organism evidence="1 2">
    <name type="scientific">Periplaneta americana</name>
    <name type="common">American cockroach</name>
    <name type="synonym">Blatta americana</name>
    <dbReference type="NCBI Taxonomy" id="6978"/>
    <lineage>
        <taxon>Eukaryota</taxon>
        <taxon>Metazoa</taxon>
        <taxon>Ecdysozoa</taxon>
        <taxon>Arthropoda</taxon>
        <taxon>Hexapoda</taxon>
        <taxon>Insecta</taxon>
        <taxon>Pterygota</taxon>
        <taxon>Neoptera</taxon>
        <taxon>Polyneoptera</taxon>
        <taxon>Dictyoptera</taxon>
        <taxon>Blattodea</taxon>
        <taxon>Blattoidea</taxon>
        <taxon>Blattidae</taxon>
        <taxon>Blattinae</taxon>
        <taxon>Periplaneta</taxon>
    </lineage>
</organism>
<dbReference type="Proteomes" id="UP001148838">
    <property type="component" value="Unassembled WGS sequence"/>
</dbReference>
<name>A0ABQ8RY72_PERAM</name>